<feature type="domain" description="BUB1 N-terminal" evidence="1">
    <location>
        <begin position="1"/>
        <end position="134"/>
    </location>
</feature>
<dbReference type="Pfam" id="PF08311">
    <property type="entry name" value="Mad3_BUB1_I"/>
    <property type="match status" value="1"/>
</dbReference>
<dbReference type="Gene3D" id="1.25.40.430">
    <property type="match status" value="1"/>
</dbReference>
<dbReference type="PROSITE" id="PS51489">
    <property type="entry name" value="BUB1_N"/>
    <property type="match status" value="1"/>
</dbReference>
<accession>A0ABQ7ZKL4</accession>
<sequence>MRGVSSGWRVLGSVGDIRAVREKFWHSDRYKDDLRYLKFTRGKWFILLKAEHCADAEVIYKFLDVNDIGRTHGLYYRDYGLNMEYKGKVKTANEIFNLRISRNAKPVEKLNDAYKKFMEPKENDLPSRSFGTLIQGTFGCVQGYYNGGSNRIGQVPQKPIVRTAASSFEVFVDEEECTDSEGVEKRKKIETISPSSSNVLPLNDGREIKKETELTLDVQRIVEDPSVLVATYEGTHNHLGPTLLKGMLQDKLDQALLAVEKNESGCYIWEVDGAV</sequence>
<keyword evidence="3" id="KW-1185">Reference proteome</keyword>
<dbReference type="Proteomes" id="UP000824890">
    <property type="component" value="Unassembled WGS sequence"/>
</dbReference>
<dbReference type="InterPro" id="IPR015661">
    <property type="entry name" value="Bub1/Mad3"/>
</dbReference>
<evidence type="ECO:0000313" key="3">
    <source>
        <dbReference type="Proteomes" id="UP000824890"/>
    </source>
</evidence>
<organism evidence="2 3">
    <name type="scientific">Brassica napus</name>
    <name type="common">Rape</name>
    <dbReference type="NCBI Taxonomy" id="3708"/>
    <lineage>
        <taxon>Eukaryota</taxon>
        <taxon>Viridiplantae</taxon>
        <taxon>Streptophyta</taxon>
        <taxon>Embryophyta</taxon>
        <taxon>Tracheophyta</taxon>
        <taxon>Spermatophyta</taxon>
        <taxon>Magnoliopsida</taxon>
        <taxon>eudicotyledons</taxon>
        <taxon>Gunneridae</taxon>
        <taxon>Pentapetalae</taxon>
        <taxon>rosids</taxon>
        <taxon>malvids</taxon>
        <taxon>Brassicales</taxon>
        <taxon>Brassicaceae</taxon>
        <taxon>Brassiceae</taxon>
        <taxon>Brassica</taxon>
    </lineage>
</organism>
<proteinExistence type="predicted"/>
<protein>
    <recommendedName>
        <fullName evidence="1">BUB1 N-terminal domain-containing protein</fullName>
    </recommendedName>
</protein>
<evidence type="ECO:0000259" key="1">
    <source>
        <dbReference type="PROSITE" id="PS51489"/>
    </source>
</evidence>
<dbReference type="PANTHER" id="PTHR14030">
    <property type="entry name" value="MITOTIC CHECKPOINT SERINE/THREONINE-PROTEIN KINASE BUB1"/>
    <property type="match status" value="1"/>
</dbReference>
<dbReference type="EMBL" id="JAGKQM010000015">
    <property type="protein sequence ID" value="KAH0880581.1"/>
    <property type="molecule type" value="Genomic_DNA"/>
</dbReference>
<gene>
    <name evidence="2" type="ORF">HID58_067975</name>
</gene>
<dbReference type="SMART" id="SM00777">
    <property type="entry name" value="Mad3_BUB1_I"/>
    <property type="match status" value="1"/>
</dbReference>
<name>A0ABQ7ZKL4_BRANA</name>
<reference evidence="2 3" key="1">
    <citation type="submission" date="2021-05" db="EMBL/GenBank/DDBJ databases">
        <title>Genome Assembly of Synthetic Allotetraploid Brassica napus Reveals Homoeologous Exchanges between Subgenomes.</title>
        <authorList>
            <person name="Davis J.T."/>
        </authorList>
    </citation>
    <scope>NUCLEOTIDE SEQUENCE [LARGE SCALE GENOMIC DNA]</scope>
    <source>
        <strain evidence="3">cv. Da-Ae</strain>
        <tissue evidence="2">Seedling</tissue>
    </source>
</reference>
<comment type="caution">
    <text evidence="2">The sequence shown here is derived from an EMBL/GenBank/DDBJ whole genome shotgun (WGS) entry which is preliminary data.</text>
</comment>
<dbReference type="InterPro" id="IPR013212">
    <property type="entry name" value="Mad3/Bub1_I"/>
</dbReference>
<evidence type="ECO:0000313" key="2">
    <source>
        <dbReference type="EMBL" id="KAH0880581.1"/>
    </source>
</evidence>
<dbReference type="PANTHER" id="PTHR14030:SF19">
    <property type="entry name" value="MITOTIC SPINDLE CHECKPOINT PROTEIN BUBR1"/>
    <property type="match status" value="1"/>
</dbReference>